<protein>
    <recommendedName>
        <fullName evidence="3">Condensation domain-containing protein</fullName>
    </recommendedName>
</protein>
<comment type="caution">
    <text evidence="1">The sequence shown here is derived from an EMBL/GenBank/DDBJ whole genome shotgun (WGS) entry which is preliminary data.</text>
</comment>
<name>A0A9P4NWF1_9PEZI</name>
<evidence type="ECO:0000313" key="2">
    <source>
        <dbReference type="Proteomes" id="UP000800235"/>
    </source>
</evidence>
<dbReference type="EMBL" id="MU007023">
    <property type="protein sequence ID" value="KAF2432872.1"/>
    <property type="molecule type" value="Genomic_DNA"/>
</dbReference>
<dbReference type="InterPro" id="IPR023213">
    <property type="entry name" value="CAT-like_dom_sf"/>
</dbReference>
<accession>A0A9P4NWF1</accession>
<organism evidence="1 2">
    <name type="scientific">Tothia fuscella</name>
    <dbReference type="NCBI Taxonomy" id="1048955"/>
    <lineage>
        <taxon>Eukaryota</taxon>
        <taxon>Fungi</taxon>
        <taxon>Dikarya</taxon>
        <taxon>Ascomycota</taxon>
        <taxon>Pezizomycotina</taxon>
        <taxon>Dothideomycetes</taxon>
        <taxon>Pleosporomycetidae</taxon>
        <taxon>Venturiales</taxon>
        <taxon>Cylindrosympodiaceae</taxon>
        <taxon>Tothia</taxon>
    </lineage>
</organism>
<proteinExistence type="predicted"/>
<dbReference type="AlphaFoldDB" id="A0A9P4NWF1"/>
<gene>
    <name evidence="1" type="ORF">EJ08DRAFT_669108</name>
</gene>
<reference evidence="1" key="1">
    <citation type="journal article" date="2020" name="Stud. Mycol.">
        <title>101 Dothideomycetes genomes: a test case for predicting lifestyles and emergence of pathogens.</title>
        <authorList>
            <person name="Haridas S."/>
            <person name="Albert R."/>
            <person name="Binder M."/>
            <person name="Bloem J."/>
            <person name="Labutti K."/>
            <person name="Salamov A."/>
            <person name="Andreopoulos B."/>
            <person name="Baker S."/>
            <person name="Barry K."/>
            <person name="Bills G."/>
            <person name="Bluhm B."/>
            <person name="Cannon C."/>
            <person name="Castanera R."/>
            <person name="Culley D."/>
            <person name="Daum C."/>
            <person name="Ezra D."/>
            <person name="Gonzalez J."/>
            <person name="Henrissat B."/>
            <person name="Kuo A."/>
            <person name="Liang C."/>
            <person name="Lipzen A."/>
            <person name="Lutzoni F."/>
            <person name="Magnuson J."/>
            <person name="Mondo S."/>
            <person name="Nolan M."/>
            <person name="Ohm R."/>
            <person name="Pangilinan J."/>
            <person name="Park H.-J."/>
            <person name="Ramirez L."/>
            <person name="Alfaro M."/>
            <person name="Sun H."/>
            <person name="Tritt A."/>
            <person name="Yoshinaga Y."/>
            <person name="Zwiers L.-H."/>
            <person name="Turgeon B."/>
            <person name="Goodwin S."/>
            <person name="Spatafora J."/>
            <person name="Crous P."/>
            <person name="Grigoriev I."/>
        </authorList>
    </citation>
    <scope>NUCLEOTIDE SEQUENCE</scope>
    <source>
        <strain evidence="1">CBS 130266</strain>
    </source>
</reference>
<dbReference type="Gene3D" id="3.30.559.10">
    <property type="entry name" value="Chloramphenicol acetyltransferase-like domain"/>
    <property type="match status" value="1"/>
</dbReference>
<evidence type="ECO:0008006" key="3">
    <source>
        <dbReference type="Google" id="ProtNLM"/>
    </source>
</evidence>
<sequence length="572" mass="64638">MGAKNQPDWLRQYANNYHAWRQEEEHGRVVFKRPVGLVEGAFDIDGVYYGGRADMHATLTLEMKTTLTTEQVHQRIIKAWSILRLHHPLISARVEGNTLLGEKRAFVVRVPADVEEVLSEGRTTSVLLQGHQGFNIEDFLKHAINTGRAMDPAKSLAKLFIFPFEPCPIGNYIVRFMQISAHMISDGLTMYNWISHFIELLNSNVDELERKLRTIVSNSMVDRLPPAQEDLYPPIGGNLARRRWYWAIQRVLRHIRKPKSHGFAIPLRRKHPVSVVLDEKYPEALDYNPEHAPHLRSGHCTPSLSSTASKRLVRICREEAKVSVGAGLFALVGLAMMELEEELHPATPLSQRAPFLGSFPLNPRPFFNYTGPYDSCMLAFSDGLVLPFLPSETDLAGRLRLLARSAHRQLKSYQKKAREPVEKGWDPHNPLRTLADGYLSAVERADSKLPEQYRRGINPQGALPANVLFSQATCGVSSVGPIKSWVAPGKYPLDDETKDLIFDYRLVKMGVRARDNEFLVGSSSDSEGNFHFNISYDASALDEELVERWKAKIESILEEEAASTRTKKLESL</sequence>
<evidence type="ECO:0000313" key="1">
    <source>
        <dbReference type="EMBL" id="KAF2432872.1"/>
    </source>
</evidence>
<keyword evidence="2" id="KW-1185">Reference proteome</keyword>
<dbReference type="Proteomes" id="UP000800235">
    <property type="component" value="Unassembled WGS sequence"/>
</dbReference>
<dbReference type="OrthoDB" id="3355480at2759"/>